<feature type="compositionally biased region" description="Low complexity" evidence="1">
    <location>
        <begin position="192"/>
        <end position="208"/>
    </location>
</feature>
<gene>
    <name evidence="2" type="ORF">MELLADRAFT_77253</name>
</gene>
<sequence length="244" mass="26758">MKQLGADHALIGPANEFKGEIMNTVGITGIGVVAKLSYVVEECCKNLRDKNEAEDPKTTVVTVEHTNYHPSIKPAPIFYVEYCVRPYKYLSGIPRILKLGREAIFHGYLKDYNEETRCYIVIANRVSTTSGHRDGTEFEHKAVKAEGVQNGSGRPKPKKFTPKPVTAPFKSPMIATEPANDPQPRPAEHPTASMSESASGSESEIALSKVPSKKKRPAVVAGNKRPRARPARRTSSSTTLDLTN</sequence>
<dbReference type="EMBL" id="GL883099">
    <property type="protein sequence ID" value="EGG08957.1"/>
    <property type="molecule type" value="Genomic_DNA"/>
</dbReference>
<name>F4RFD3_MELLP</name>
<evidence type="ECO:0000313" key="3">
    <source>
        <dbReference type="Proteomes" id="UP000001072"/>
    </source>
</evidence>
<dbReference type="KEGG" id="mlr:MELLADRAFT_77253"/>
<proteinExistence type="predicted"/>
<dbReference type="Proteomes" id="UP000001072">
    <property type="component" value="Unassembled WGS sequence"/>
</dbReference>
<dbReference type="GeneID" id="18932915"/>
<organism evidence="3">
    <name type="scientific">Melampsora larici-populina (strain 98AG31 / pathotype 3-4-7)</name>
    <name type="common">Poplar leaf rust fungus</name>
    <dbReference type="NCBI Taxonomy" id="747676"/>
    <lineage>
        <taxon>Eukaryota</taxon>
        <taxon>Fungi</taxon>
        <taxon>Dikarya</taxon>
        <taxon>Basidiomycota</taxon>
        <taxon>Pucciniomycotina</taxon>
        <taxon>Pucciniomycetes</taxon>
        <taxon>Pucciniales</taxon>
        <taxon>Melampsoraceae</taxon>
        <taxon>Melampsora</taxon>
    </lineage>
</organism>
<evidence type="ECO:0000256" key="1">
    <source>
        <dbReference type="SAM" id="MobiDB-lite"/>
    </source>
</evidence>
<dbReference type="AlphaFoldDB" id="F4RFD3"/>
<accession>F4RFD3</accession>
<keyword evidence="3" id="KW-1185">Reference proteome</keyword>
<dbReference type="HOGENOM" id="CLU_052203_0_0_1"/>
<reference evidence="3" key="1">
    <citation type="journal article" date="2011" name="Proc. Natl. Acad. Sci. U.S.A.">
        <title>Obligate biotrophy features unraveled by the genomic analysis of rust fungi.</title>
        <authorList>
            <person name="Duplessis S."/>
            <person name="Cuomo C.A."/>
            <person name="Lin Y.-C."/>
            <person name="Aerts A."/>
            <person name="Tisserant E."/>
            <person name="Veneault-Fourrey C."/>
            <person name="Joly D.L."/>
            <person name="Hacquard S."/>
            <person name="Amselem J."/>
            <person name="Cantarel B.L."/>
            <person name="Chiu R."/>
            <person name="Coutinho P.M."/>
            <person name="Feau N."/>
            <person name="Field M."/>
            <person name="Frey P."/>
            <person name="Gelhaye E."/>
            <person name="Goldberg J."/>
            <person name="Grabherr M.G."/>
            <person name="Kodira C.D."/>
            <person name="Kohler A."/>
            <person name="Kuees U."/>
            <person name="Lindquist E.A."/>
            <person name="Lucas S.M."/>
            <person name="Mago R."/>
            <person name="Mauceli E."/>
            <person name="Morin E."/>
            <person name="Murat C."/>
            <person name="Pangilinan J.L."/>
            <person name="Park R."/>
            <person name="Pearson M."/>
            <person name="Quesneville H."/>
            <person name="Rouhier N."/>
            <person name="Sakthikumar S."/>
            <person name="Salamov A.A."/>
            <person name="Schmutz J."/>
            <person name="Selles B."/>
            <person name="Shapiro H."/>
            <person name="Tanguay P."/>
            <person name="Tuskan G.A."/>
            <person name="Henrissat B."/>
            <person name="Van de Peer Y."/>
            <person name="Rouze P."/>
            <person name="Ellis J.G."/>
            <person name="Dodds P.N."/>
            <person name="Schein J.E."/>
            <person name="Zhong S."/>
            <person name="Hamelin R.C."/>
            <person name="Grigoriev I.V."/>
            <person name="Szabo L.J."/>
            <person name="Martin F."/>
        </authorList>
    </citation>
    <scope>NUCLEOTIDE SEQUENCE [LARGE SCALE GENOMIC DNA]</scope>
    <source>
        <strain evidence="3">98AG31 / pathotype 3-4-7</strain>
    </source>
</reference>
<dbReference type="InParanoid" id="F4RFD3"/>
<dbReference type="VEuPathDB" id="FungiDB:MELLADRAFT_77253"/>
<evidence type="ECO:0000313" key="2">
    <source>
        <dbReference type="EMBL" id="EGG08957.1"/>
    </source>
</evidence>
<dbReference type="RefSeq" id="XP_007407931.1">
    <property type="nucleotide sequence ID" value="XM_007407869.1"/>
</dbReference>
<feature type="region of interest" description="Disordered" evidence="1">
    <location>
        <begin position="145"/>
        <end position="244"/>
    </location>
</feature>
<dbReference type="OrthoDB" id="2516518at2759"/>
<feature type="compositionally biased region" description="Low complexity" evidence="1">
    <location>
        <begin position="233"/>
        <end position="244"/>
    </location>
</feature>
<protein>
    <submittedName>
        <fullName evidence="2">Uncharacterized protein</fullName>
    </submittedName>
</protein>